<dbReference type="InterPro" id="IPR016040">
    <property type="entry name" value="NAD(P)-bd_dom"/>
</dbReference>
<comment type="caution">
    <text evidence="10">The sequence shown here is derived from an EMBL/GenBank/DDBJ whole genome shotgun (WGS) entry which is preliminary data.</text>
</comment>
<evidence type="ECO:0000256" key="5">
    <source>
        <dbReference type="ARBA" id="ARBA00011989"/>
    </source>
</evidence>
<dbReference type="HAMAP" id="MF_00955">
    <property type="entry name" value="GDP_Man_dehydratase"/>
    <property type="match status" value="1"/>
</dbReference>
<comment type="catalytic activity">
    <reaction evidence="1 8">
        <text>GDP-alpha-D-mannose = GDP-4-dehydro-alpha-D-rhamnose + H2O</text>
        <dbReference type="Rhea" id="RHEA:23820"/>
        <dbReference type="ChEBI" id="CHEBI:15377"/>
        <dbReference type="ChEBI" id="CHEBI:57527"/>
        <dbReference type="ChEBI" id="CHEBI:57964"/>
        <dbReference type="EC" id="4.2.1.47"/>
    </reaction>
</comment>
<feature type="domain" description="NAD(P)-binding" evidence="9">
    <location>
        <begin position="5"/>
        <end position="345"/>
    </location>
</feature>
<organism evidence="10 11">
    <name type="scientific">Yersinia enterocolitica</name>
    <dbReference type="NCBI Taxonomy" id="630"/>
    <lineage>
        <taxon>Bacteria</taxon>
        <taxon>Pseudomonadati</taxon>
        <taxon>Pseudomonadota</taxon>
        <taxon>Gammaproteobacteria</taxon>
        <taxon>Enterobacterales</taxon>
        <taxon>Yersiniaceae</taxon>
        <taxon>Yersinia</taxon>
    </lineage>
</organism>
<evidence type="ECO:0000256" key="2">
    <source>
        <dbReference type="ARBA" id="ARBA00001937"/>
    </source>
</evidence>
<proteinExistence type="inferred from homology"/>
<dbReference type="Gene3D" id="3.90.25.10">
    <property type="entry name" value="UDP-galactose 4-epimerase, domain 1"/>
    <property type="match status" value="1"/>
</dbReference>
<comment type="pathway">
    <text evidence="3">Nucleotide-sugar biosynthesis; GDP-L-fucose biosynthesis via de novo pathway; GDP-L-fucose from GDP-alpha-D-mannose: step 1/2.</text>
</comment>
<evidence type="ECO:0000256" key="3">
    <source>
        <dbReference type="ARBA" id="ARBA00004912"/>
    </source>
</evidence>
<evidence type="ECO:0000256" key="4">
    <source>
        <dbReference type="ARBA" id="ARBA00009263"/>
    </source>
</evidence>
<evidence type="ECO:0000256" key="7">
    <source>
        <dbReference type="ARBA" id="ARBA00059383"/>
    </source>
</evidence>
<reference evidence="10" key="1">
    <citation type="submission" date="2023-02" db="EMBL/GenBank/DDBJ databases">
        <authorList>
            <person name="Ashton P.M."/>
            <person name="Dallman T."/>
            <person name="Nair S."/>
            <person name="De Pinna E."/>
            <person name="Peters T."/>
            <person name="Grant K."/>
        </authorList>
    </citation>
    <scope>NUCLEOTIDE SEQUENCE</scope>
    <source>
        <strain evidence="10">01103883</strain>
    </source>
</reference>
<dbReference type="InterPro" id="IPR006368">
    <property type="entry name" value="GDP_Man_deHydtase"/>
</dbReference>
<dbReference type="FunFam" id="3.40.50.720:FF:000924">
    <property type="entry name" value="GDP-mannose 4,6 dehydratase"/>
    <property type="match status" value="1"/>
</dbReference>
<dbReference type="GO" id="GO:0070401">
    <property type="term" value="F:NADP+ binding"/>
    <property type="evidence" value="ECO:0007669"/>
    <property type="project" value="UniProtKB-UniRule"/>
</dbReference>
<dbReference type="GO" id="GO:0042351">
    <property type="term" value="P:'de novo' GDP-L-fucose biosynthetic process"/>
    <property type="evidence" value="ECO:0007669"/>
    <property type="project" value="TreeGrafter"/>
</dbReference>
<dbReference type="PANTHER" id="PTHR43715:SF1">
    <property type="entry name" value="GDP-MANNOSE 4,6 DEHYDRATASE"/>
    <property type="match status" value="1"/>
</dbReference>
<comment type="function">
    <text evidence="7 8">Catalyzes the conversion of GDP-D-mannose to GDP-4-dehydro-6-deoxy-D-mannose.</text>
</comment>
<comment type="similarity">
    <text evidence="4 8">Belongs to the NAD(P)-dependent epimerase/dehydratase family. GDP-mannose 4,6-dehydratase subfamily.</text>
</comment>
<name>A0AAD2Z678_YEREN</name>
<dbReference type="PANTHER" id="PTHR43715">
    <property type="entry name" value="GDP-MANNOSE 4,6-DEHYDRATASE"/>
    <property type="match status" value="1"/>
</dbReference>
<accession>A0AAD2Z678</accession>
<sequence length="372" mass="42258">MKKALITGITGQDGSYLAEFLLSKGYEVHGIKRRASSFNTNRVDHIYQDRHETNPRFFLHYGDLTDSSNLIRLIKEIQPDEIYNLGAQSHVAVSFESPEYTADVDAMGTLRLLEAIRINKLEKTTRFYQASTSELYGLVQETPQKESTPFYPRSPYAVAKLYAYWITVNYRESYGIYACNGILFNHESPRRGETFVTRKITRAIANIALGLEHCLYLGNIDSLRDWGHAKDYVRLQWMMLQQDHPEDFVIATGKQITVREFIRMSAKEIGIELEFSGIGIDEIATVKSLYGHNSSLVKVGDIIVRIDPRYFRPAEVETLLGDSSKAKHKLGWVPEITVEEMCAEMVASDLEQAKQHALLKANGFDVSISLES</sequence>
<dbReference type="Gene3D" id="3.40.50.720">
    <property type="entry name" value="NAD(P)-binding Rossmann-like Domain"/>
    <property type="match status" value="1"/>
</dbReference>
<keyword evidence="8" id="KW-0521">NADP</keyword>
<dbReference type="Pfam" id="PF16363">
    <property type="entry name" value="GDP_Man_Dehyd"/>
    <property type="match status" value="1"/>
</dbReference>
<evidence type="ECO:0000313" key="11">
    <source>
        <dbReference type="Proteomes" id="UP001182355"/>
    </source>
</evidence>
<dbReference type="Proteomes" id="UP001182355">
    <property type="component" value="Unassembled WGS sequence"/>
</dbReference>
<dbReference type="EMBL" id="ABNAVX010000032">
    <property type="protein sequence ID" value="ELI8104225.1"/>
    <property type="molecule type" value="Genomic_DNA"/>
</dbReference>
<comment type="cofactor">
    <cofactor evidence="2 8">
        <name>NADP(+)</name>
        <dbReference type="ChEBI" id="CHEBI:58349"/>
    </cofactor>
</comment>
<dbReference type="NCBIfam" id="TIGR01472">
    <property type="entry name" value="gmd"/>
    <property type="match status" value="1"/>
</dbReference>
<evidence type="ECO:0000256" key="1">
    <source>
        <dbReference type="ARBA" id="ARBA00000188"/>
    </source>
</evidence>
<dbReference type="AlphaFoldDB" id="A0AAD2Z678"/>
<dbReference type="EC" id="4.2.1.47" evidence="5 8"/>
<protein>
    <recommendedName>
        <fullName evidence="5 8">GDP-mannose 4,6-dehydratase</fullName>
        <ecNumber evidence="5 8">4.2.1.47</ecNumber>
    </recommendedName>
    <alternativeName>
        <fullName evidence="8">GDP-D-mannose dehydratase</fullName>
    </alternativeName>
</protein>
<keyword evidence="6 8" id="KW-0456">Lyase</keyword>
<dbReference type="InterPro" id="IPR036291">
    <property type="entry name" value="NAD(P)-bd_dom_sf"/>
</dbReference>
<evidence type="ECO:0000256" key="8">
    <source>
        <dbReference type="HAMAP-Rule" id="MF_00955"/>
    </source>
</evidence>
<gene>
    <name evidence="8 10" type="primary">gmd</name>
    <name evidence="10" type="ORF">RSF11_003984</name>
</gene>
<evidence type="ECO:0000259" key="9">
    <source>
        <dbReference type="Pfam" id="PF16363"/>
    </source>
</evidence>
<dbReference type="CDD" id="cd05260">
    <property type="entry name" value="GDP_MD_SDR_e"/>
    <property type="match status" value="1"/>
</dbReference>
<dbReference type="RefSeq" id="WP_050321693.1">
    <property type="nucleotide sequence ID" value="NZ_CTRB01000003.1"/>
</dbReference>
<dbReference type="SUPFAM" id="SSF51735">
    <property type="entry name" value="NAD(P)-binding Rossmann-fold domains"/>
    <property type="match status" value="1"/>
</dbReference>
<comment type="caution">
    <text evidence="8">Lacks conserved residue(s) required for the propagation of feature annotation.</text>
</comment>
<dbReference type="GO" id="GO:0008446">
    <property type="term" value="F:GDP-mannose 4,6-dehydratase activity"/>
    <property type="evidence" value="ECO:0007669"/>
    <property type="project" value="UniProtKB-UniRule"/>
</dbReference>
<evidence type="ECO:0000313" key="10">
    <source>
        <dbReference type="EMBL" id="ELI8104225.1"/>
    </source>
</evidence>
<evidence type="ECO:0000256" key="6">
    <source>
        <dbReference type="ARBA" id="ARBA00023239"/>
    </source>
</evidence>